<dbReference type="RefSeq" id="WP_147014715.1">
    <property type="nucleotide sequence ID" value="NZ_VORB01000006.1"/>
</dbReference>
<keyword evidence="3" id="KW-1185">Reference proteome</keyword>
<name>A0A5C6V4J7_9FLAO</name>
<dbReference type="AlphaFoldDB" id="A0A5C6V4J7"/>
<accession>A0A5C6V4J7</accession>
<organism evidence="2 3">
    <name type="scientific">Luteibaculum oceani</name>
    <dbReference type="NCBI Taxonomy" id="1294296"/>
    <lineage>
        <taxon>Bacteria</taxon>
        <taxon>Pseudomonadati</taxon>
        <taxon>Bacteroidota</taxon>
        <taxon>Flavobacteriia</taxon>
        <taxon>Flavobacteriales</taxon>
        <taxon>Luteibaculaceae</taxon>
        <taxon>Luteibaculum</taxon>
    </lineage>
</organism>
<sequence length="389" mass="46006">MLSRWIGRIVVIIILLLLTAPLWSYLWWLFSPSTPVPLTIIDKTVPNEEYFEHKAFNWILHYEKIVKPEDKEFYSYVTDYFGFDPREHPKALWRDWDYYSKTQLDSIADNTELFYITDTYGVYYNEWILDRDKTEHSPLIYGGMRRNEVYVLEQVINRGKPVIAEFNTFASPTYGYVRNRAQQLLNVDWTGWTGRYFHELDSAKNPELPRWLVRGYMEQHGGEWPFEGPGLAFVHESERIEVLDPDFGTINNPMPKIEVPQSFADYYNTVNQVDYPYWFEVTHPRELTDAQSMGRFYINTTHEGDSLLASMGITNVFPSMIKSRGGKTWYFCADFADNLVPYGTSYLKKIHWISGLMYTGAPLDRNKFFWRFYRPMMTKILQDQGIIPE</sequence>
<keyword evidence="1" id="KW-0812">Transmembrane</keyword>
<dbReference type="OrthoDB" id="916275at2"/>
<protein>
    <submittedName>
        <fullName evidence="2">Uncharacterized protein</fullName>
    </submittedName>
</protein>
<gene>
    <name evidence="2" type="ORF">FRX97_08190</name>
</gene>
<dbReference type="EMBL" id="VORB01000006">
    <property type="protein sequence ID" value="TXC78688.1"/>
    <property type="molecule type" value="Genomic_DNA"/>
</dbReference>
<keyword evidence="1" id="KW-1133">Transmembrane helix</keyword>
<comment type="caution">
    <text evidence="2">The sequence shown here is derived from an EMBL/GenBank/DDBJ whole genome shotgun (WGS) entry which is preliminary data.</text>
</comment>
<dbReference type="Proteomes" id="UP000321168">
    <property type="component" value="Unassembled WGS sequence"/>
</dbReference>
<feature type="transmembrane region" description="Helical" evidence="1">
    <location>
        <begin position="9"/>
        <end position="30"/>
    </location>
</feature>
<evidence type="ECO:0000313" key="3">
    <source>
        <dbReference type="Proteomes" id="UP000321168"/>
    </source>
</evidence>
<evidence type="ECO:0000256" key="1">
    <source>
        <dbReference type="SAM" id="Phobius"/>
    </source>
</evidence>
<keyword evidence="1" id="KW-0472">Membrane</keyword>
<evidence type="ECO:0000313" key="2">
    <source>
        <dbReference type="EMBL" id="TXC78688.1"/>
    </source>
</evidence>
<proteinExistence type="predicted"/>
<reference evidence="2 3" key="1">
    <citation type="submission" date="2019-08" db="EMBL/GenBank/DDBJ databases">
        <title>Genome of Luteibaculum oceani JCM 18817.</title>
        <authorList>
            <person name="Bowman J.P."/>
        </authorList>
    </citation>
    <scope>NUCLEOTIDE SEQUENCE [LARGE SCALE GENOMIC DNA]</scope>
    <source>
        <strain evidence="2 3">JCM 18817</strain>
    </source>
</reference>